<dbReference type="Gene3D" id="3.20.20.70">
    <property type="entry name" value="Aldolase class I"/>
    <property type="match status" value="1"/>
</dbReference>
<protein>
    <submittedName>
        <fullName evidence="3">2-dehydro-3-deoxy-6-phosphogalactonate aldolase</fullName>
        <ecNumber evidence="3">4.1.2.21</ecNumber>
    </submittedName>
</protein>
<sequence>MTHAPRHSDQRLEAALADTPLIAILRGLPSSDAVAVVQALFDAGIRVAEVPLNSPTPFDTIRLLVEHFGRDMVIGAGTVTQLSEVRQLAECGALLCVSPNTNPEVITEALRLGMTPVPGFQTPSEAFAALAAGARHIKLFPATGRANDLQALKAVLPQDARVVAVGGVTPQNIEAFRAAGAGAFGVGSDLYRKGDSADVVGARAQAWVLACREVHRGPTVSIVCNPRASIGEAPLWRQAPQAVLWVDPVQSKLFSAKLGSQRCDVLTLDAALSSIVELPDGRLAGALEDGFCTIDELTGRTARGPIITFAAIDAGCRFNDMAVDLAGGLWAGAMHKGLLATRGSLYYAPSVDATCTRIATGLGVPNGMVFNSAGNRLYVIDTLSRNLLAFPADIAAGRVGEPTIVTDFMGIAGKPDGMAMAPDGSLWVAMWGGGCIVQIAPDSGALLRTIALPAPQVSSLCFGAAGRLWVTTSRMRLSERELAAAPASGALFSVTF</sequence>
<dbReference type="GO" id="GO:0008674">
    <property type="term" value="F:2-dehydro-3-deoxy-6-phosphogalactonate aldolase activity"/>
    <property type="evidence" value="ECO:0007669"/>
    <property type="project" value="UniProtKB-EC"/>
</dbReference>
<evidence type="ECO:0000259" key="2">
    <source>
        <dbReference type="Pfam" id="PF08450"/>
    </source>
</evidence>
<dbReference type="InterPro" id="IPR000887">
    <property type="entry name" value="Aldlse_KDPG_KHG"/>
</dbReference>
<dbReference type="RefSeq" id="WP_273601669.1">
    <property type="nucleotide sequence ID" value="NZ_JAQQXT010000012.1"/>
</dbReference>
<dbReference type="Proteomes" id="UP001221189">
    <property type="component" value="Unassembled WGS sequence"/>
</dbReference>
<organism evidence="3 4">
    <name type="scientific">Roseateles albus</name>
    <dbReference type="NCBI Taxonomy" id="2987525"/>
    <lineage>
        <taxon>Bacteria</taxon>
        <taxon>Pseudomonadati</taxon>
        <taxon>Pseudomonadota</taxon>
        <taxon>Betaproteobacteria</taxon>
        <taxon>Burkholderiales</taxon>
        <taxon>Sphaerotilaceae</taxon>
        <taxon>Roseateles</taxon>
    </lineage>
</organism>
<comment type="similarity">
    <text evidence="1">Belongs to the SMP-30/CGR1 family.</text>
</comment>
<dbReference type="Pfam" id="PF08450">
    <property type="entry name" value="SGL"/>
    <property type="match status" value="1"/>
</dbReference>
<keyword evidence="3" id="KW-0456">Lyase</keyword>
<dbReference type="SUPFAM" id="SSF51569">
    <property type="entry name" value="Aldolase"/>
    <property type="match status" value="1"/>
</dbReference>
<dbReference type="PRINTS" id="PR01790">
    <property type="entry name" value="SMP30FAMILY"/>
</dbReference>
<name>A0ABT5KHU4_9BURK</name>
<dbReference type="PANTHER" id="PTHR10907:SF47">
    <property type="entry name" value="REGUCALCIN"/>
    <property type="match status" value="1"/>
</dbReference>
<evidence type="ECO:0000313" key="3">
    <source>
        <dbReference type="EMBL" id="MDC8773517.1"/>
    </source>
</evidence>
<gene>
    <name evidence="3" type="ORF">PRZ03_18215</name>
</gene>
<dbReference type="Gene3D" id="2.120.10.30">
    <property type="entry name" value="TolB, C-terminal domain"/>
    <property type="match status" value="1"/>
</dbReference>
<dbReference type="NCBIfam" id="NF006600">
    <property type="entry name" value="PRK09140.1"/>
    <property type="match status" value="1"/>
</dbReference>
<feature type="domain" description="SMP-30/Gluconolactonase/LRE-like region" evidence="2">
    <location>
        <begin position="230"/>
        <end position="473"/>
    </location>
</feature>
<reference evidence="3 4" key="1">
    <citation type="submission" date="2022-10" db="EMBL/GenBank/DDBJ databases">
        <title>Paucibacter sp. hw1 Genome sequencing.</title>
        <authorList>
            <person name="Park S."/>
        </authorList>
    </citation>
    <scope>NUCLEOTIDE SEQUENCE [LARGE SCALE GENOMIC DNA]</scope>
    <source>
        <strain evidence="4">hw1</strain>
    </source>
</reference>
<evidence type="ECO:0000256" key="1">
    <source>
        <dbReference type="ARBA" id="ARBA00008853"/>
    </source>
</evidence>
<keyword evidence="4" id="KW-1185">Reference proteome</keyword>
<proteinExistence type="inferred from homology"/>
<evidence type="ECO:0000313" key="4">
    <source>
        <dbReference type="Proteomes" id="UP001221189"/>
    </source>
</evidence>
<dbReference type="InterPro" id="IPR013785">
    <property type="entry name" value="Aldolase_TIM"/>
</dbReference>
<dbReference type="EMBL" id="JAQQXT010000012">
    <property type="protein sequence ID" value="MDC8773517.1"/>
    <property type="molecule type" value="Genomic_DNA"/>
</dbReference>
<dbReference type="CDD" id="cd00452">
    <property type="entry name" value="KDPG_aldolase"/>
    <property type="match status" value="1"/>
</dbReference>
<dbReference type="InterPro" id="IPR005511">
    <property type="entry name" value="SMP-30"/>
</dbReference>
<dbReference type="EC" id="4.1.2.21" evidence="3"/>
<dbReference type="PANTHER" id="PTHR10907">
    <property type="entry name" value="REGUCALCIN"/>
    <property type="match status" value="1"/>
</dbReference>
<dbReference type="Pfam" id="PF01081">
    <property type="entry name" value="Aldolase"/>
    <property type="match status" value="1"/>
</dbReference>
<dbReference type="SUPFAM" id="SSF63829">
    <property type="entry name" value="Calcium-dependent phosphotriesterase"/>
    <property type="match status" value="1"/>
</dbReference>
<comment type="caution">
    <text evidence="3">The sequence shown here is derived from an EMBL/GenBank/DDBJ whole genome shotgun (WGS) entry which is preliminary data.</text>
</comment>
<dbReference type="InterPro" id="IPR013658">
    <property type="entry name" value="SGL"/>
</dbReference>
<accession>A0ABT5KHU4</accession>
<dbReference type="InterPro" id="IPR011042">
    <property type="entry name" value="6-blade_b-propeller_TolB-like"/>
</dbReference>